<dbReference type="AlphaFoldDB" id="A0AAE1LQW4"/>
<name>A0AAE1LQW4_9NEOP</name>
<feature type="region of interest" description="Disordered" evidence="1">
    <location>
        <begin position="103"/>
        <end position="123"/>
    </location>
</feature>
<sequence length="279" mass="29656">AGVPPPTAAMLHSAASRESIPLKPLLAHRPAARADVRDPEVKGGSRRPSRKRNNVAPAITTISGGGVHEAHRSSPRTVSPLVSCVPIPWCVGSVRCAQDAAGTGDLRNDLRNDLRDQPEAPGTDTWWWLPNLRELRDRGAAAFSAEYPRVPAPVPVGTWGGQQPAQDPGPPHRVQQPSCGQGSRKTRARSGFLFAAFSCGSRAARLGSGAACGARNTTVGREPLIKVSYVSGGRQVETVSRRRGDMSDQDVDDVAFLTGSPAPPGTLWEKESSSFHSKK</sequence>
<feature type="region of interest" description="Disordered" evidence="1">
    <location>
        <begin position="238"/>
        <end position="279"/>
    </location>
</feature>
<feature type="region of interest" description="Disordered" evidence="1">
    <location>
        <begin position="158"/>
        <end position="185"/>
    </location>
</feature>
<protein>
    <submittedName>
        <fullName evidence="2">Uncharacterized protein</fullName>
    </submittedName>
</protein>
<gene>
    <name evidence="2" type="ORF">KUF71_016966</name>
</gene>
<keyword evidence="3" id="KW-1185">Reference proteome</keyword>
<dbReference type="EMBL" id="JAHWGI010001354">
    <property type="protein sequence ID" value="KAK3928743.1"/>
    <property type="molecule type" value="Genomic_DNA"/>
</dbReference>
<feature type="compositionally biased region" description="Basic residues" evidence="1">
    <location>
        <begin position="44"/>
        <end position="53"/>
    </location>
</feature>
<evidence type="ECO:0000256" key="1">
    <source>
        <dbReference type="SAM" id="MobiDB-lite"/>
    </source>
</evidence>
<accession>A0AAE1LQW4</accession>
<evidence type="ECO:0000313" key="3">
    <source>
        <dbReference type="Proteomes" id="UP001219518"/>
    </source>
</evidence>
<feature type="compositionally biased region" description="Basic and acidic residues" evidence="1">
    <location>
        <begin position="32"/>
        <end position="43"/>
    </location>
</feature>
<feature type="compositionally biased region" description="Basic and acidic residues" evidence="1">
    <location>
        <begin position="106"/>
        <end position="118"/>
    </location>
</feature>
<reference evidence="2" key="2">
    <citation type="journal article" date="2023" name="BMC Genomics">
        <title>Pest status, molecular evolution, and epigenetic factors derived from the genome assembly of Frankliniella fusca, a thysanopteran phytovirus vector.</title>
        <authorList>
            <person name="Catto M.A."/>
            <person name="Labadie P.E."/>
            <person name="Jacobson A.L."/>
            <person name="Kennedy G.G."/>
            <person name="Srinivasan R."/>
            <person name="Hunt B.G."/>
        </authorList>
    </citation>
    <scope>NUCLEOTIDE SEQUENCE</scope>
    <source>
        <strain evidence="2">PL_HMW_Pooled</strain>
    </source>
</reference>
<dbReference type="Proteomes" id="UP001219518">
    <property type="component" value="Unassembled WGS sequence"/>
</dbReference>
<feature type="region of interest" description="Disordered" evidence="1">
    <location>
        <begin position="1"/>
        <end position="56"/>
    </location>
</feature>
<reference evidence="2" key="1">
    <citation type="submission" date="2021-07" db="EMBL/GenBank/DDBJ databases">
        <authorList>
            <person name="Catto M.A."/>
            <person name="Jacobson A."/>
            <person name="Kennedy G."/>
            <person name="Labadie P."/>
            <person name="Hunt B.G."/>
            <person name="Srinivasan R."/>
        </authorList>
    </citation>
    <scope>NUCLEOTIDE SEQUENCE</scope>
    <source>
        <strain evidence="2">PL_HMW_Pooled</strain>
        <tissue evidence="2">Head</tissue>
    </source>
</reference>
<feature type="non-terminal residue" evidence="2">
    <location>
        <position position="1"/>
    </location>
</feature>
<organism evidence="2 3">
    <name type="scientific">Frankliniella fusca</name>
    <dbReference type="NCBI Taxonomy" id="407009"/>
    <lineage>
        <taxon>Eukaryota</taxon>
        <taxon>Metazoa</taxon>
        <taxon>Ecdysozoa</taxon>
        <taxon>Arthropoda</taxon>
        <taxon>Hexapoda</taxon>
        <taxon>Insecta</taxon>
        <taxon>Pterygota</taxon>
        <taxon>Neoptera</taxon>
        <taxon>Paraneoptera</taxon>
        <taxon>Thysanoptera</taxon>
        <taxon>Terebrantia</taxon>
        <taxon>Thripoidea</taxon>
        <taxon>Thripidae</taxon>
        <taxon>Frankliniella</taxon>
    </lineage>
</organism>
<proteinExistence type="predicted"/>
<evidence type="ECO:0000313" key="2">
    <source>
        <dbReference type="EMBL" id="KAK3928743.1"/>
    </source>
</evidence>
<comment type="caution">
    <text evidence="2">The sequence shown here is derived from an EMBL/GenBank/DDBJ whole genome shotgun (WGS) entry which is preliminary data.</text>
</comment>